<keyword evidence="3" id="KW-1185">Reference proteome</keyword>
<keyword evidence="1" id="KW-0472">Membrane</keyword>
<protein>
    <submittedName>
        <fullName evidence="2">Uncharacterized protein</fullName>
    </submittedName>
</protein>
<keyword evidence="1" id="KW-1133">Transmembrane helix</keyword>
<evidence type="ECO:0000313" key="2">
    <source>
        <dbReference type="EMBL" id="EOA28269.1"/>
    </source>
</evidence>
<name>R0HF50_9BRAS</name>
<accession>R0HF50</accession>
<sequence>MEYPAKGSLEWIDIRLIFVFSVMIFLLVLIFISIFGCFFLIRYAKTYSKHDNDLYVQYIRGSRLRSTTS</sequence>
<evidence type="ECO:0000313" key="3">
    <source>
        <dbReference type="Proteomes" id="UP000029121"/>
    </source>
</evidence>
<dbReference type="EMBL" id="KB870808">
    <property type="protein sequence ID" value="EOA28269.1"/>
    <property type="molecule type" value="Genomic_DNA"/>
</dbReference>
<feature type="transmembrane region" description="Helical" evidence="1">
    <location>
        <begin position="16"/>
        <end position="41"/>
    </location>
</feature>
<keyword evidence="1" id="KW-0812">Transmembrane</keyword>
<evidence type="ECO:0000256" key="1">
    <source>
        <dbReference type="SAM" id="Phobius"/>
    </source>
</evidence>
<reference evidence="3" key="1">
    <citation type="journal article" date="2013" name="Nat. Genet.">
        <title>The Capsella rubella genome and the genomic consequences of rapid mating system evolution.</title>
        <authorList>
            <person name="Slotte T."/>
            <person name="Hazzouri K.M."/>
            <person name="Agren J.A."/>
            <person name="Koenig D."/>
            <person name="Maumus F."/>
            <person name="Guo Y.L."/>
            <person name="Steige K."/>
            <person name="Platts A.E."/>
            <person name="Escobar J.S."/>
            <person name="Newman L.K."/>
            <person name="Wang W."/>
            <person name="Mandakova T."/>
            <person name="Vello E."/>
            <person name="Smith L.M."/>
            <person name="Henz S.R."/>
            <person name="Steffen J."/>
            <person name="Takuno S."/>
            <person name="Brandvain Y."/>
            <person name="Coop G."/>
            <person name="Andolfatto P."/>
            <person name="Hu T.T."/>
            <person name="Blanchette M."/>
            <person name="Clark R.M."/>
            <person name="Quesneville H."/>
            <person name="Nordborg M."/>
            <person name="Gaut B.S."/>
            <person name="Lysak M.A."/>
            <person name="Jenkins J."/>
            <person name="Grimwood J."/>
            <person name="Chapman J."/>
            <person name="Prochnik S."/>
            <person name="Shu S."/>
            <person name="Rokhsar D."/>
            <person name="Schmutz J."/>
            <person name="Weigel D."/>
            <person name="Wright S.I."/>
        </authorList>
    </citation>
    <scope>NUCLEOTIDE SEQUENCE [LARGE SCALE GENOMIC DNA]</scope>
    <source>
        <strain evidence="3">cv. Monte Gargano</strain>
    </source>
</reference>
<gene>
    <name evidence="2" type="ORF">CARUB_v10024463mg</name>
</gene>
<dbReference type="AlphaFoldDB" id="R0HF50"/>
<proteinExistence type="predicted"/>
<organism evidence="2 3">
    <name type="scientific">Capsella rubella</name>
    <dbReference type="NCBI Taxonomy" id="81985"/>
    <lineage>
        <taxon>Eukaryota</taxon>
        <taxon>Viridiplantae</taxon>
        <taxon>Streptophyta</taxon>
        <taxon>Embryophyta</taxon>
        <taxon>Tracheophyta</taxon>
        <taxon>Spermatophyta</taxon>
        <taxon>Magnoliopsida</taxon>
        <taxon>eudicotyledons</taxon>
        <taxon>Gunneridae</taxon>
        <taxon>Pentapetalae</taxon>
        <taxon>rosids</taxon>
        <taxon>malvids</taxon>
        <taxon>Brassicales</taxon>
        <taxon>Brassicaceae</taxon>
        <taxon>Camelineae</taxon>
        <taxon>Capsella</taxon>
    </lineage>
</organism>
<dbReference type="Proteomes" id="UP000029121">
    <property type="component" value="Unassembled WGS sequence"/>
</dbReference>